<reference evidence="13" key="1">
    <citation type="submission" date="2017-01" db="EMBL/GenBank/DDBJ databases">
        <title>High-throughput sequencing uncovers low homogeneity in the biogeography of single-stranded DNA viruses.</title>
        <authorList>
            <person name="Pearson V.M."/>
            <person name="Rokyta D.R."/>
        </authorList>
    </citation>
    <scope>NUCLEOTIDE SEQUENCE</scope>
</reference>
<dbReference type="GO" id="GO:0046872">
    <property type="term" value="F:metal ion binding"/>
    <property type="evidence" value="ECO:0007669"/>
    <property type="project" value="UniProtKB-KW"/>
</dbReference>
<name>A0A2K9LSL5_9VIRU</name>
<evidence type="ECO:0000256" key="3">
    <source>
        <dbReference type="ARBA" id="ARBA00022695"/>
    </source>
</evidence>
<evidence type="ECO:0000256" key="4">
    <source>
        <dbReference type="ARBA" id="ARBA00022705"/>
    </source>
</evidence>
<evidence type="ECO:0000256" key="8">
    <source>
        <dbReference type="ARBA" id="ARBA00022759"/>
    </source>
</evidence>
<evidence type="ECO:0000256" key="2">
    <source>
        <dbReference type="ARBA" id="ARBA00022679"/>
    </source>
</evidence>
<evidence type="ECO:0000256" key="5">
    <source>
        <dbReference type="ARBA" id="ARBA00022722"/>
    </source>
</evidence>
<dbReference type="GO" id="GO:0006260">
    <property type="term" value="P:DNA replication"/>
    <property type="evidence" value="ECO:0007669"/>
    <property type="project" value="UniProtKB-KW"/>
</dbReference>
<feature type="domain" description="CRESS-DNA virus Rep endonuclease" evidence="12">
    <location>
        <begin position="1"/>
        <end position="95"/>
    </location>
</feature>
<keyword evidence="8" id="KW-0255">Endonuclease</keyword>
<evidence type="ECO:0000259" key="12">
    <source>
        <dbReference type="PROSITE" id="PS52020"/>
    </source>
</evidence>
<accession>A0A2K9LSL5</accession>
<gene>
    <name evidence="13" type="primary">Rep</name>
</gene>
<dbReference type="GO" id="GO:0042025">
    <property type="term" value="C:host cell nucleus"/>
    <property type="evidence" value="ECO:0007669"/>
    <property type="project" value="UniProtKB-SubCell"/>
</dbReference>
<dbReference type="GO" id="GO:0016779">
    <property type="term" value="F:nucleotidyltransferase activity"/>
    <property type="evidence" value="ECO:0007669"/>
    <property type="project" value="UniProtKB-KW"/>
</dbReference>
<dbReference type="GO" id="GO:0004519">
    <property type="term" value="F:endonuclease activity"/>
    <property type="evidence" value="ECO:0007669"/>
    <property type="project" value="UniProtKB-KW"/>
</dbReference>
<keyword evidence="7" id="KW-0547">Nucleotide-binding</keyword>
<keyword evidence="4" id="KW-0235">DNA replication</keyword>
<protein>
    <submittedName>
        <fullName evidence="13">Rep</fullName>
    </submittedName>
</protein>
<keyword evidence="9" id="KW-0378">Hydrolase</keyword>
<dbReference type="GO" id="GO:0000166">
    <property type="term" value="F:nucleotide binding"/>
    <property type="evidence" value="ECO:0007669"/>
    <property type="project" value="UniProtKB-KW"/>
</dbReference>
<dbReference type="Pfam" id="PF02407">
    <property type="entry name" value="Viral_Rep"/>
    <property type="match status" value="1"/>
</dbReference>
<keyword evidence="10" id="KW-0190">Covalent protein-DNA linkage</keyword>
<evidence type="ECO:0000256" key="11">
    <source>
        <dbReference type="ARBA" id="ARBA00023125"/>
    </source>
</evidence>
<dbReference type="PROSITE" id="PS52020">
    <property type="entry name" value="CRESS_DNA_REP"/>
    <property type="match status" value="1"/>
</dbReference>
<keyword evidence="11" id="KW-0238">DNA-binding</keyword>
<dbReference type="Gene3D" id="3.40.1310.20">
    <property type="match status" value="1"/>
</dbReference>
<organism evidence="13">
    <name type="scientific">uncultured virus</name>
    <dbReference type="NCBI Taxonomy" id="340016"/>
    <lineage>
        <taxon>Viruses</taxon>
        <taxon>environmental samples</taxon>
    </lineage>
</organism>
<evidence type="ECO:0000313" key="13">
    <source>
        <dbReference type="EMBL" id="AUM61868.1"/>
    </source>
</evidence>
<comment type="subcellular location">
    <subcellularLocation>
        <location evidence="1">Host nucleus</location>
    </subcellularLocation>
</comment>
<evidence type="ECO:0000256" key="9">
    <source>
        <dbReference type="ARBA" id="ARBA00022801"/>
    </source>
</evidence>
<sequence length="281" mass="32616">MAKNWTFTFNNYTEFVERHIKESELFTYLIYGHEEAPTTGTIHLQGYFQLAEKKRLNFLLKRLPKGIHLEIARTSQAINKAYCSKGTDIVEIGTPTIAGSNLAELYNSIIACETWNDVLQIDKIHHHMTYAKEVWANKPIQEMEEIKPRKWQQKILDIIQTEPNSRTINIVYDPEGGKGKTYLCKYLTANHGAFYTSPAKGADIMHSYNNQKIILYDIPRCIDEQYVNWGCIEKLKDGIYFSGKYNSGTKYRKEDAHVFIFTNSPIPEDIFSKDRIHYITI</sequence>
<dbReference type="GO" id="GO:0016787">
    <property type="term" value="F:hydrolase activity"/>
    <property type="evidence" value="ECO:0007669"/>
    <property type="project" value="UniProtKB-KW"/>
</dbReference>
<keyword evidence="2" id="KW-0808">Transferase</keyword>
<evidence type="ECO:0000256" key="1">
    <source>
        <dbReference type="ARBA" id="ARBA00004147"/>
    </source>
</evidence>
<keyword evidence="5" id="KW-0540">Nuclease</keyword>
<evidence type="ECO:0000256" key="10">
    <source>
        <dbReference type="ARBA" id="ARBA00023124"/>
    </source>
</evidence>
<keyword evidence="6" id="KW-0479">Metal-binding</keyword>
<keyword evidence="3" id="KW-0548">Nucleotidyltransferase</keyword>
<proteinExistence type="predicted"/>
<dbReference type="EMBL" id="KY487900">
    <property type="protein sequence ID" value="AUM61868.1"/>
    <property type="molecule type" value="Genomic_DNA"/>
</dbReference>
<dbReference type="InterPro" id="IPR049912">
    <property type="entry name" value="CRESS_DNA_REP"/>
</dbReference>
<dbReference type="GO" id="GO:0003677">
    <property type="term" value="F:DNA binding"/>
    <property type="evidence" value="ECO:0007669"/>
    <property type="project" value="UniProtKB-KW"/>
</dbReference>
<evidence type="ECO:0000256" key="6">
    <source>
        <dbReference type="ARBA" id="ARBA00022723"/>
    </source>
</evidence>
<evidence type="ECO:0000256" key="7">
    <source>
        <dbReference type="ARBA" id="ARBA00022741"/>
    </source>
</evidence>